<keyword evidence="3" id="KW-1185">Reference proteome</keyword>
<evidence type="ECO:0000313" key="2">
    <source>
        <dbReference type="EMBL" id="TDX01883.1"/>
    </source>
</evidence>
<comment type="caution">
    <text evidence="2">The sequence shown here is derived from an EMBL/GenBank/DDBJ whole genome shotgun (WGS) entry which is preliminary data.</text>
</comment>
<keyword evidence="1" id="KW-0732">Signal</keyword>
<name>A0A4V3GM33_9BACT</name>
<dbReference type="OrthoDB" id="1523161at2"/>
<reference evidence="2 3" key="1">
    <citation type="submission" date="2019-03" db="EMBL/GenBank/DDBJ databases">
        <title>Genomic Encyclopedia of Type Strains, Phase IV (KMG-IV): sequencing the most valuable type-strain genomes for metagenomic binning, comparative biology and taxonomic classification.</title>
        <authorList>
            <person name="Goeker M."/>
        </authorList>
    </citation>
    <scope>NUCLEOTIDE SEQUENCE [LARGE SCALE GENOMIC DNA]</scope>
    <source>
        <strain evidence="2 3">DSM 100059</strain>
    </source>
</reference>
<organism evidence="2 3">
    <name type="scientific">Dinghuibacter silviterrae</name>
    <dbReference type="NCBI Taxonomy" id="1539049"/>
    <lineage>
        <taxon>Bacteria</taxon>
        <taxon>Pseudomonadati</taxon>
        <taxon>Bacteroidota</taxon>
        <taxon>Chitinophagia</taxon>
        <taxon>Chitinophagales</taxon>
        <taxon>Chitinophagaceae</taxon>
        <taxon>Dinghuibacter</taxon>
    </lineage>
</organism>
<sequence length="428" mass="48108">MRKIQTLTFVLAFLSLAFVSQAQNTPFGKVDSLIKPGYNLWGYAFMDYYYKGHGDTAGTFNGSYKGRGGSNQYTGVPSSHSAFQSRRIYLGFDYTLNKSFQAEFLLADEDNYNDPSTATSPQVPNGDLLANGKSSFYLKLANIRWHNIWKGTDFVFGQQATPSFPLLTEVVWGYRSIERTVSDIRRTPSYDFGAGLNGIFDPATRNFGYDLLVANGTSAKPEPFTNNFKWFYGDVWAKFFNKHLLLDFYADYYRYNWTPAWHNSRQMLKGYVAYTTPKLTIGVEAFMNTLKKDAFLTKTAAAGGGVDTADAVAQAISAYVRGSIIKNTLGFFVRVDKYNPNSKLTSSNITNYSKEVGHVSNYIDPALGNANTVQETFLSAGLDLTPIKNVHIMPNVWYDHYHTLGNPASGPDNHDVVYRMTFYYIYGK</sequence>
<proteinExistence type="predicted"/>
<feature type="signal peptide" evidence="1">
    <location>
        <begin position="1"/>
        <end position="22"/>
    </location>
</feature>
<feature type="chain" id="PRO_5020315974" description="OmpL-like beta-barrel porin-2" evidence="1">
    <location>
        <begin position="23"/>
        <end position="428"/>
    </location>
</feature>
<dbReference type="RefSeq" id="WP_133994520.1">
    <property type="nucleotide sequence ID" value="NZ_SODV01000001.1"/>
</dbReference>
<accession>A0A4V3GM33</accession>
<dbReference type="Proteomes" id="UP000294498">
    <property type="component" value="Unassembled WGS sequence"/>
</dbReference>
<dbReference type="EMBL" id="SODV01000001">
    <property type="protein sequence ID" value="TDX01883.1"/>
    <property type="molecule type" value="Genomic_DNA"/>
</dbReference>
<gene>
    <name evidence="2" type="ORF">EDB95_2927</name>
</gene>
<evidence type="ECO:0000256" key="1">
    <source>
        <dbReference type="SAM" id="SignalP"/>
    </source>
</evidence>
<dbReference type="AlphaFoldDB" id="A0A4V3GM33"/>
<evidence type="ECO:0000313" key="3">
    <source>
        <dbReference type="Proteomes" id="UP000294498"/>
    </source>
</evidence>
<protein>
    <recommendedName>
        <fullName evidence="4">OmpL-like beta-barrel porin-2</fullName>
    </recommendedName>
</protein>
<evidence type="ECO:0008006" key="4">
    <source>
        <dbReference type="Google" id="ProtNLM"/>
    </source>
</evidence>